<dbReference type="Pfam" id="PF00534">
    <property type="entry name" value="Glycos_transf_1"/>
    <property type="match status" value="1"/>
</dbReference>
<evidence type="ECO:0000313" key="3">
    <source>
        <dbReference type="EMBL" id="HJB91100.1"/>
    </source>
</evidence>
<dbReference type="Pfam" id="PF13439">
    <property type="entry name" value="Glyco_transf_4"/>
    <property type="match status" value="1"/>
</dbReference>
<dbReference type="SUPFAM" id="SSF53756">
    <property type="entry name" value="UDP-Glycosyltransferase/glycogen phosphorylase"/>
    <property type="match status" value="1"/>
</dbReference>
<dbReference type="Gene3D" id="3.40.50.2000">
    <property type="entry name" value="Glycogen Phosphorylase B"/>
    <property type="match status" value="2"/>
</dbReference>
<dbReference type="GO" id="GO:0016757">
    <property type="term" value="F:glycosyltransferase activity"/>
    <property type="evidence" value="ECO:0007669"/>
    <property type="project" value="UniProtKB-KW"/>
</dbReference>
<feature type="domain" description="Glycosyltransferase subfamily 4-like N-terminal" evidence="2">
    <location>
        <begin position="15"/>
        <end position="171"/>
    </location>
</feature>
<keyword evidence="3" id="KW-0808">Transferase</keyword>
<keyword evidence="3" id="KW-0328">Glycosyltransferase</keyword>
<dbReference type="EC" id="2.4.-.-" evidence="3"/>
<dbReference type="Proteomes" id="UP000886883">
    <property type="component" value="Unassembled WGS sequence"/>
</dbReference>
<sequence>MHKIAFHLNCLARAGAERVVTNLAAQFAQEGYEVVIATEWKDAVEYEQDPRVRRVIVGPEGEEEKKGRIAKILLRYSKLRRFVKEERPDVLIAFGRKANYRALTATLLMKQKVVVCVRTDPVSHYDRPADQIQIPLLFRRASGFVFQTTGQRDFFPPFVRKNSTIILNPVNPKYLGLPKPEKRKKEVVHSGRLVDFKNHPLLIRAFCRVHEKHPDYALKLYGADSGDGTRQIIEALIEERHAGEWVKLMGGGDELEKLLPDAAVYAFSSDWEGLPNGVLEAMAMGIPTVATDCPCGGPATVIRNGENGLLVPILDEEALADAICRLIEDPALAERLGDNARKIADLTNPEAVFAQWKDYLESL</sequence>
<dbReference type="EMBL" id="DWXE01000022">
    <property type="protein sequence ID" value="HJB91100.1"/>
    <property type="molecule type" value="Genomic_DNA"/>
</dbReference>
<reference evidence="3" key="1">
    <citation type="journal article" date="2021" name="PeerJ">
        <title>Extensive microbial diversity within the chicken gut microbiome revealed by metagenomics and culture.</title>
        <authorList>
            <person name="Gilroy R."/>
            <person name="Ravi A."/>
            <person name="Getino M."/>
            <person name="Pursley I."/>
            <person name="Horton D.L."/>
            <person name="Alikhan N.F."/>
            <person name="Baker D."/>
            <person name="Gharbi K."/>
            <person name="Hall N."/>
            <person name="Watson M."/>
            <person name="Adriaenssens E.M."/>
            <person name="Foster-Nyarko E."/>
            <person name="Jarju S."/>
            <person name="Secka A."/>
            <person name="Antonio M."/>
            <person name="Oren A."/>
            <person name="Chaudhuri R.R."/>
            <person name="La Ragione R."/>
            <person name="Hildebrand F."/>
            <person name="Pallen M.J."/>
        </authorList>
    </citation>
    <scope>NUCLEOTIDE SEQUENCE</scope>
    <source>
        <strain evidence="3">USAMLcec3-2134</strain>
    </source>
</reference>
<feature type="domain" description="Glycosyl transferase family 1" evidence="1">
    <location>
        <begin position="181"/>
        <end position="342"/>
    </location>
</feature>
<evidence type="ECO:0000259" key="2">
    <source>
        <dbReference type="Pfam" id="PF13439"/>
    </source>
</evidence>
<dbReference type="InterPro" id="IPR028098">
    <property type="entry name" value="Glyco_trans_4-like_N"/>
</dbReference>
<evidence type="ECO:0000259" key="1">
    <source>
        <dbReference type="Pfam" id="PF00534"/>
    </source>
</evidence>
<comment type="caution">
    <text evidence="3">The sequence shown here is derived from an EMBL/GenBank/DDBJ whole genome shotgun (WGS) entry which is preliminary data.</text>
</comment>
<organism evidence="3 4">
    <name type="scientific">Candidatus Eisenbergiella merdigallinarum</name>
    <dbReference type="NCBI Taxonomy" id="2838552"/>
    <lineage>
        <taxon>Bacteria</taxon>
        <taxon>Bacillati</taxon>
        <taxon>Bacillota</taxon>
        <taxon>Clostridia</taxon>
        <taxon>Lachnospirales</taxon>
        <taxon>Lachnospiraceae</taxon>
        <taxon>Eisenbergiella</taxon>
    </lineage>
</organism>
<dbReference type="PANTHER" id="PTHR12526:SF630">
    <property type="entry name" value="GLYCOSYLTRANSFERASE"/>
    <property type="match status" value="1"/>
</dbReference>
<proteinExistence type="predicted"/>
<name>A0A9D2SCM2_9FIRM</name>
<reference evidence="3" key="2">
    <citation type="submission" date="2021-04" db="EMBL/GenBank/DDBJ databases">
        <authorList>
            <person name="Gilroy R."/>
        </authorList>
    </citation>
    <scope>NUCLEOTIDE SEQUENCE</scope>
    <source>
        <strain evidence="3">USAMLcec3-2134</strain>
    </source>
</reference>
<evidence type="ECO:0000313" key="4">
    <source>
        <dbReference type="Proteomes" id="UP000886883"/>
    </source>
</evidence>
<dbReference type="AlphaFoldDB" id="A0A9D2SCM2"/>
<protein>
    <submittedName>
        <fullName evidence="3">Glycosyltransferase</fullName>
        <ecNumber evidence="3">2.4.-.-</ecNumber>
    </submittedName>
</protein>
<gene>
    <name evidence="3" type="ORF">H9763_06480</name>
</gene>
<dbReference type="PANTHER" id="PTHR12526">
    <property type="entry name" value="GLYCOSYLTRANSFERASE"/>
    <property type="match status" value="1"/>
</dbReference>
<accession>A0A9D2SCM2</accession>
<dbReference type="InterPro" id="IPR001296">
    <property type="entry name" value="Glyco_trans_1"/>
</dbReference>